<evidence type="ECO:0000256" key="3">
    <source>
        <dbReference type="ARBA" id="ARBA00023163"/>
    </source>
</evidence>
<evidence type="ECO:0000259" key="6">
    <source>
        <dbReference type="Pfam" id="PF02365"/>
    </source>
</evidence>
<proteinExistence type="predicted"/>
<gene>
    <name evidence="7" type="ORF">RJ640_000803</name>
</gene>
<dbReference type="AlphaFoldDB" id="A0AA88QPH1"/>
<dbReference type="EMBL" id="JAVXUO010002295">
    <property type="protein sequence ID" value="KAK2974629.1"/>
    <property type="molecule type" value="Genomic_DNA"/>
</dbReference>
<evidence type="ECO:0000256" key="5">
    <source>
        <dbReference type="SAM" id="SignalP"/>
    </source>
</evidence>
<dbReference type="SUPFAM" id="SSF101941">
    <property type="entry name" value="NAC domain"/>
    <property type="match status" value="1"/>
</dbReference>
<keyword evidence="2" id="KW-0238">DNA-binding</keyword>
<dbReference type="InterPro" id="IPR003441">
    <property type="entry name" value="NAC-dom"/>
</dbReference>
<accession>A0AA88QPH1</accession>
<keyword evidence="5" id="KW-0732">Signal</keyword>
<dbReference type="GO" id="GO:0006355">
    <property type="term" value="P:regulation of DNA-templated transcription"/>
    <property type="evidence" value="ECO:0007669"/>
    <property type="project" value="InterPro"/>
</dbReference>
<evidence type="ECO:0000256" key="4">
    <source>
        <dbReference type="ARBA" id="ARBA00023242"/>
    </source>
</evidence>
<sequence length="103" mass="11500">MASDASLATFLLIQISPGIVSSVDDIYDYEPHELPALAFKHGDRKMYFFTSLSKKYANDNKVKRDVKGNRGTRKSMLCTVYYHVRKKESGAEGVGTQDPSPLP</sequence>
<dbReference type="Proteomes" id="UP001187471">
    <property type="component" value="Unassembled WGS sequence"/>
</dbReference>
<reference evidence="7" key="1">
    <citation type="submission" date="2022-12" db="EMBL/GenBank/DDBJ databases">
        <title>Draft genome assemblies for two species of Escallonia (Escalloniales).</title>
        <authorList>
            <person name="Chanderbali A."/>
            <person name="Dervinis C."/>
            <person name="Anghel I."/>
            <person name="Soltis D."/>
            <person name="Soltis P."/>
            <person name="Zapata F."/>
        </authorList>
    </citation>
    <scope>NUCLEOTIDE SEQUENCE</scope>
    <source>
        <strain evidence="7">UCBG92.1500</strain>
        <tissue evidence="7">Leaf</tissue>
    </source>
</reference>
<evidence type="ECO:0000256" key="1">
    <source>
        <dbReference type="ARBA" id="ARBA00023015"/>
    </source>
</evidence>
<feature type="chain" id="PRO_5041670342" description="NAC domain-containing protein" evidence="5">
    <location>
        <begin position="23"/>
        <end position="103"/>
    </location>
</feature>
<dbReference type="Gene3D" id="2.170.150.80">
    <property type="entry name" value="NAC domain"/>
    <property type="match status" value="1"/>
</dbReference>
<keyword evidence="4" id="KW-0539">Nucleus</keyword>
<evidence type="ECO:0000313" key="8">
    <source>
        <dbReference type="Proteomes" id="UP001187471"/>
    </source>
</evidence>
<evidence type="ECO:0000256" key="2">
    <source>
        <dbReference type="ARBA" id="ARBA00023125"/>
    </source>
</evidence>
<dbReference type="Pfam" id="PF02365">
    <property type="entry name" value="NAM"/>
    <property type="match status" value="1"/>
</dbReference>
<feature type="signal peptide" evidence="5">
    <location>
        <begin position="1"/>
        <end position="22"/>
    </location>
</feature>
<dbReference type="InterPro" id="IPR036093">
    <property type="entry name" value="NAC_dom_sf"/>
</dbReference>
<dbReference type="GO" id="GO:0003677">
    <property type="term" value="F:DNA binding"/>
    <property type="evidence" value="ECO:0007669"/>
    <property type="project" value="UniProtKB-KW"/>
</dbReference>
<comment type="caution">
    <text evidence="7">The sequence shown here is derived from an EMBL/GenBank/DDBJ whole genome shotgun (WGS) entry which is preliminary data.</text>
</comment>
<name>A0AA88QPH1_9ASTE</name>
<evidence type="ECO:0000313" key="7">
    <source>
        <dbReference type="EMBL" id="KAK2974629.1"/>
    </source>
</evidence>
<keyword evidence="1" id="KW-0805">Transcription regulation</keyword>
<feature type="domain" description="NAC" evidence="6">
    <location>
        <begin position="17"/>
        <end position="68"/>
    </location>
</feature>
<keyword evidence="8" id="KW-1185">Reference proteome</keyword>
<organism evidence="7 8">
    <name type="scientific">Escallonia rubra</name>
    <dbReference type="NCBI Taxonomy" id="112253"/>
    <lineage>
        <taxon>Eukaryota</taxon>
        <taxon>Viridiplantae</taxon>
        <taxon>Streptophyta</taxon>
        <taxon>Embryophyta</taxon>
        <taxon>Tracheophyta</taxon>
        <taxon>Spermatophyta</taxon>
        <taxon>Magnoliopsida</taxon>
        <taxon>eudicotyledons</taxon>
        <taxon>Gunneridae</taxon>
        <taxon>Pentapetalae</taxon>
        <taxon>asterids</taxon>
        <taxon>campanulids</taxon>
        <taxon>Escalloniales</taxon>
        <taxon>Escalloniaceae</taxon>
        <taxon>Escallonia</taxon>
    </lineage>
</organism>
<keyword evidence="3" id="KW-0804">Transcription</keyword>
<protein>
    <recommendedName>
        <fullName evidence="6">NAC domain-containing protein</fullName>
    </recommendedName>
</protein>